<evidence type="ECO:0000313" key="4">
    <source>
        <dbReference type="Proteomes" id="UP000321926"/>
    </source>
</evidence>
<dbReference type="PANTHER" id="PTHR46268">
    <property type="entry name" value="STRESS RESPONSE PROTEIN NHAX"/>
    <property type="match status" value="1"/>
</dbReference>
<evidence type="ECO:0000313" key="3">
    <source>
        <dbReference type="EMBL" id="TXK51937.1"/>
    </source>
</evidence>
<feature type="domain" description="UspA" evidence="2">
    <location>
        <begin position="5"/>
        <end position="141"/>
    </location>
</feature>
<protein>
    <submittedName>
        <fullName evidence="3">Universal stress protein</fullName>
    </submittedName>
</protein>
<dbReference type="AlphaFoldDB" id="A0A5C8KDI9"/>
<dbReference type="Gene3D" id="3.40.50.620">
    <property type="entry name" value="HUPs"/>
    <property type="match status" value="2"/>
</dbReference>
<comment type="caution">
    <text evidence="3">The sequence shown here is derived from an EMBL/GenBank/DDBJ whole genome shotgun (WGS) entry which is preliminary data.</text>
</comment>
<feature type="domain" description="UspA" evidence="2">
    <location>
        <begin position="149"/>
        <end position="290"/>
    </location>
</feature>
<evidence type="ECO:0000256" key="1">
    <source>
        <dbReference type="ARBA" id="ARBA00008791"/>
    </source>
</evidence>
<dbReference type="PRINTS" id="PR01438">
    <property type="entry name" value="UNVRSLSTRESS"/>
</dbReference>
<dbReference type="InterPro" id="IPR006016">
    <property type="entry name" value="UspA"/>
</dbReference>
<organism evidence="3 4">
    <name type="scientific">Pontibacter qinzhouensis</name>
    <dbReference type="NCBI Taxonomy" id="2603253"/>
    <lineage>
        <taxon>Bacteria</taxon>
        <taxon>Pseudomonadati</taxon>
        <taxon>Bacteroidota</taxon>
        <taxon>Cytophagia</taxon>
        <taxon>Cytophagales</taxon>
        <taxon>Hymenobacteraceae</taxon>
        <taxon>Pontibacter</taxon>
    </lineage>
</organism>
<dbReference type="Proteomes" id="UP000321926">
    <property type="component" value="Unassembled WGS sequence"/>
</dbReference>
<dbReference type="InterPro" id="IPR006015">
    <property type="entry name" value="Universal_stress_UspA"/>
</dbReference>
<dbReference type="InterPro" id="IPR014729">
    <property type="entry name" value="Rossmann-like_a/b/a_fold"/>
</dbReference>
<dbReference type="RefSeq" id="WP_147920305.1">
    <property type="nucleotide sequence ID" value="NZ_VRTY01000007.1"/>
</dbReference>
<comment type="similarity">
    <text evidence="1">Belongs to the universal stress protein A family.</text>
</comment>
<dbReference type="PANTHER" id="PTHR46268:SF6">
    <property type="entry name" value="UNIVERSAL STRESS PROTEIN UP12"/>
    <property type="match status" value="1"/>
</dbReference>
<dbReference type="CDD" id="cd23659">
    <property type="entry name" value="USP_At3g01520-like"/>
    <property type="match status" value="1"/>
</dbReference>
<dbReference type="Pfam" id="PF00582">
    <property type="entry name" value="Usp"/>
    <property type="match status" value="2"/>
</dbReference>
<evidence type="ECO:0000259" key="2">
    <source>
        <dbReference type="Pfam" id="PF00582"/>
    </source>
</evidence>
<sequence length="307" mass="34794">MYILKRIMVALDLTDMDETLIRYAAFLSNKSTIEKVFFIHTEKSLEIPAELLDGLERDVVPTESSIRNLIETKVATYFAELPNVQVEVQVAEGGPVKEMLRLAEREDINLLLVGRKLHLRGSGVLPQKLLRTGKISVLFVPENNDPKLNRALVALDFSEYCMMALDRMLHSALNRPNLVIDCIHVYEVPTGYITLGESYKAFDQRMQGFASQKFEQVLEKFPELKERAHLRLVKQEYNDDLGEIIVLEAKRSQADLLVLGAKGKSAAALFLLGSVTEKVLRHNDHIPLMVFRNDKEEVGFLDALLDT</sequence>
<proteinExistence type="inferred from homology"/>
<dbReference type="OrthoDB" id="1522996at2"/>
<dbReference type="SUPFAM" id="SSF52402">
    <property type="entry name" value="Adenine nucleotide alpha hydrolases-like"/>
    <property type="match status" value="2"/>
</dbReference>
<gene>
    <name evidence="3" type="ORF">FVR03_03105</name>
</gene>
<keyword evidence="4" id="KW-1185">Reference proteome</keyword>
<accession>A0A5C8KDI9</accession>
<dbReference type="EMBL" id="VRTY01000007">
    <property type="protein sequence ID" value="TXK51937.1"/>
    <property type="molecule type" value="Genomic_DNA"/>
</dbReference>
<name>A0A5C8KDI9_9BACT</name>
<reference evidence="3 4" key="1">
    <citation type="submission" date="2019-08" db="EMBL/GenBank/DDBJ databases">
        <authorList>
            <person name="Shi S."/>
        </authorList>
    </citation>
    <scope>NUCLEOTIDE SEQUENCE [LARGE SCALE GENOMIC DNA]</scope>
    <source>
        <strain evidence="3 4">GY10130</strain>
    </source>
</reference>
<dbReference type="CDD" id="cd00293">
    <property type="entry name" value="USP-like"/>
    <property type="match status" value="1"/>
</dbReference>